<dbReference type="PROSITE" id="PS00065">
    <property type="entry name" value="D_2_HYDROXYACID_DH_1"/>
    <property type="match status" value="1"/>
</dbReference>
<dbReference type="PANTHER" id="PTHR10996:SF178">
    <property type="entry name" value="2-HYDROXYACID DEHYDROGENASE YGL185C-RELATED"/>
    <property type="match status" value="1"/>
</dbReference>
<evidence type="ECO:0000259" key="6">
    <source>
        <dbReference type="Pfam" id="PF02826"/>
    </source>
</evidence>
<comment type="similarity">
    <text evidence="4">Belongs to the D-isomer specific 2-hydroxyacid dehydrogenase family.</text>
</comment>
<dbReference type="InterPro" id="IPR006140">
    <property type="entry name" value="D-isomer_DH_NAD-bd"/>
</dbReference>
<evidence type="ECO:0000256" key="4">
    <source>
        <dbReference type="RuleBase" id="RU003719"/>
    </source>
</evidence>
<keyword evidence="2 4" id="KW-0560">Oxidoreductase</keyword>
<name>A0A178I582_9HYPH</name>
<protein>
    <submittedName>
        <fullName evidence="7">Dehydrogenase</fullName>
    </submittedName>
</protein>
<evidence type="ECO:0000256" key="1">
    <source>
        <dbReference type="ARBA" id="ARBA00022857"/>
    </source>
</evidence>
<accession>A0A178I582</accession>
<organism evidence="7 8">
    <name type="scientific">Devosia elaeis</name>
    <dbReference type="NCBI Taxonomy" id="1770058"/>
    <lineage>
        <taxon>Bacteria</taxon>
        <taxon>Pseudomonadati</taxon>
        <taxon>Pseudomonadota</taxon>
        <taxon>Alphaproteobacteria</taxon>
        <taxon>Hyphomicrobiales</taxon>
        <taxon>Devosiaceae</taxon>
        <taxon>Devosia</taxon>
    </lineage>
</organism>
<dbReference type="SUPFAM" id="SSF52283">
    <property type="entry name" value="Formate/glycerate dehydrogenase catalytic domain-like"/>
    <property type="match status" value="1"/>
</dbReference>
<dbReference type="InterPro" id="IPR006139">
    <property type="entry name" value="D-isomer_2_OHA_DH_cat_dom"/>
</dbReference>
<dbReference type="Proteomes" id="UP000078389">
    <property type="component" value="Unassembled WGS sequence"/>
</dbReference>
<dbReference type="Gene3D" id="3.40.50.720">
    <property type="entry name" value="NAD(P)-binding Rossmann-like Domain"/>
    <property type="match status" value="2"/>
</dbReference>
<dbReference type="InterPro" id="IPR050223">
    <property type="entry name" value="D-isomer_2-hydroxyacid_DH"/>
</dbReference>
<dbReference type="Pfam" id="PF02826">
    <property type="entry name" value="2-Hacid_dh_C"/>
    <property type="match status" value="1"/>
</dbReference>
<dbReference type="CDD" id="cd12156">
    <property type="entry name" value="HPPR"/>
    <property type="match status" value="1"/>
</dbReference>
<feature type="domain" description="D-isomer specific 2-hydroxyacid dehydrogenase catalytic" evidence="5">
    <location>
        <begin position="35"/>
        <end position="300"/>
    </location>
</feature>
<sequence length="301" mass="32395">MHEHARDVLSRRFKLIEIDQADAVPALAEDQRRAILGIACRAGISAETMQALPNLQIIASFGVGYDMIDIAGARARGVVVTNTPDVLNEEVADTSVGLLLNVVRDLSRAEAYVRAGQWEHADYPLSRLTLRERVVGIYGMGRIGQCIARRLEAFGVGICYHNRQEAPDLPYRYLASLMEMAAHVDTLISIVPGTPSTALTINGAVLAALGPDGVFINMGRGSVVDEAALLAALRSGTIAAAGLDVFANEPHIDKELLALPNLTVLPHVGSASQHTRRAMGDLVARNLITWFETGRALTPVY</sequence>
<proteinExistence type="inferred from homology"/>
<dbReference type="InterPro" id="IPR036291">
    <property type="entry name" value="NAD(P)-bd_dom_sf"/>
</dbReference>
<dbReference type="EMBL" id="LVVY01000062">
    <property type="protein sequence ID" value="OAM79665.1"/>
    <property type="molecule type" value="Genomic_DNA"/>
</dbReference>
<dbReference type="FunFam" id="3.40.50.720:FF:000213">
    <property type="entry name" value="Putative 2-hydroxyacid dehydrogenase"/>
    <property type="match status" value="1"/>
</dbReference>
<keyword evidence="1" id="KW-0521">NADP</keyword>
<dbReference type="GO" id="GO:0005829">
    <property type="term" value="C:cytosol"/>
    <property type="evidence" value="ECO:0007669"/>
    <property type="project" value="TreeGrafter"/>
</dbReference>
<evidence type="ECO:0000313" key="8">
    <source>
        <dbReference type="Proteomes" id="UP000078389"/>
    </source>
</evidence>
<evidence type="ECO:0000259" key="5">
    <source>
        <dbReference type="Pfam" id="PF00389"/>
    </source>
</evidence>
<dbReference type="AlphaFoldDB" id="A0A178I582"/>
<dbReference type="Pfam" id="PF00389">
    <property type="entry name" value="2-Hacid_dh"/>
    <property type="match status" value="1"/>
</dbReference>
<dbReference type="RefSeq" id="WP_067451581.1">
    <property type="nucleotide sequence ID" value="NZ_LVVY01000062.1"/>
</dbReference>
<dbReference type="OrthoDB" id="9793626at2"/>
<comment type="caution">
    <text evidence="7">The sequence shown here is derived from an EMBL/GenBank/DDBJ whole genome shotgun (WGS) entry which is preliminary data.</text>
</comment>
<keyword evidence="3" id="KW-0520">NAD</keyword>
<dbReference type="SUPFAM" id="SSF51735">
    <property type="entry name" value="NAD(P)-binding Rossmann-fold domains"/>
    <property type="match status" value="1"/>
</dbReference>
<dbReference type="PANTHER" id="PTHR10996">
    <property type="entry name" value="2-HYDROXYACID DEHYDROGENASE-RELATED"/>
    <property type="match status" value="1"/>
</dbReference>
<dbReference type="STRING" id="1770058.A3840_02895"/>
<dbReference type="GO" id="GO:0030267">
    <property type="term" value="F:glyoxylate reductase (NADPH) activity"/>
    <property type="evidence" value="ECO:0007669"/>
    <property type="project" value="TreeGrafter"/>
</dbReference>
<keyword evidence="8" id="KW-1185">Reference proteome</keyword>
<feature type="domain" description="D-isomer specific 2-hydroxyacid dehydrogenase NAD-binding" evidence="6">
    <location>
        <begin position="96"/>
        <end position="269"/>
    </location>
</feature>
<dbReference type="InterPro" id="IPR029752">
    <property type="entry name" value="D-isomer_DH_CS1"/>
</dbReference>
<evidence type="ECO:0000256" key="2">
    <source>
        <dbReference type="ARBA" id="ARBA00023002"/>
    </source>
</evidence>
<dbReference type="GO" id="GO:0016618">
    <property type="term" value="F:hydroxypyruvate reductase [NAD(P)H] activity"/>
    <property type="evidence" value="ECO:0007669"/>
    <property type="project" value="TreeGrafter"/>
</dbReference>
<dbReference type="GO" id="GO:0051287">
    <property type="term" value="F:NAD binding"/>
    <property type="evidence" value="ECO:0007669"/>
    <property type="project" value="InterPro"/>
</dbReference>
<gene>
    <name evidence="7" type="ORF">A3840_02895</name>
</gene>
<reference evidence="7 8" key="1">
    <citation type="submission" date="2016-03" db="EMBL/GenBank/DDBJ databases">
        <title>Genome sequencing of Devosia sp. S37.</title>
        <authorList>
            <person name="Mohd Nor M."/>
        </authorList>
    </citation>
    <scope>NUCLEOTIDE SEQUENCE [LARGE SCALE GENOMIC DNA]</scope>
    <source>
        <strain evidence="7 8">S37</strain>
    </source>
</reference>
<evidence type="ECO:0000313" key="7">
    <source>
        <dbReference type="EMBL" id="OAM79665.1"/>
    </source>
</evidence>
<evidence type="ECO:0000256" key="3">
    <source>
        <dbReference type="ARBA" id="ARBA00023027"/>
    </source>
</evidence>